<dbReference type="GO" id="GO:0009847">
    <property type="term" value="P:spore germination"/>
    <property type="evidence" value="ECO:0007669"/>
    <property type="project" value="InterPro"/>
</dbReference>
<keyword evidence="10" id="KW-1185">Reference proteome</keyword>
<keyword evidence="6 8" id="KW-1133">Transmembrane helix</keyword>
<name>A0A179T5P7_9BACI</name>
<dbReference type="Proteomes" id="UP000078534">
    <property type="component" value="Unassembled WGS sequence"/>
</dbReference>
<dbReference type="InterPro" id="IPR004761">
    <property type="entry name" value="Spore_GerAB"/>
</dbReference>
<feature type="transmembrane region" description="Helical" evidence="8">
    <location>
        <begin position="185"/>
        <end position="208"/>
    </location>
</feature>
<evidence type="ECO:0000256" key="2">
    <source>
        <dbReference type="ARBA" id="ARBA00007998"/>
    </source>
</evidence>
<dbReference type="PANTHER" id="PTHR34975">
    <property type="entry name" value="SPORE GERMINATION PROTEIN A2"/>
    <property type="match status" value="1"/>
</dbReference>
<evidence type="ECO:0000256" key="1">
    <source>
        <dbReference type="ARBA" id="ARBA00004141"/>
    </source>
</evidence>
<keyword evidence="7 8" id="KW-0472">Membrane</keyword>
<feature type="transmembrane region" description="Helical" evidence="8">
    <location>
        <begin position="44"/>
        <end position="66"/>
    </location>
</feature>
<comment type="caution">
    <text evidence="9">The sequence shown here is derived from an EMBL/GenBank/DDBJ whole genome shotgun (WGS) entry which is preliminary data.</text>
</comment>
<dbReference type="EMBL" id="LWSG01000003">
    <property type="protein sequence ID" value="OAS88578.1"/>
    <property type="molecule type" value="Genomic_DNA"/>
</dbReference>
<evidence type="ECO:0000256" key="7">
    <source>
        <dbReference type="ARBA" id="ARBA00023136"/>
    </source>
</evidence>
<feature type="transmembrane region" description="Helical" evidence="8">
    <location>
        <begin position="272"/>
        <end position="293"/>
    </location>
</feature>
<organism evidence="9 10">
    <name type="scientific">Metabacillus litoralis</name>
    <dbReference type="NCBI Taxonomy" id="152268"/>
    <lineage>
        <taxon>Bacteria</taxon>
        <taxon>Bacillati</taxon>
        <taxon>Bacillota</taxon>
        <taxon>Bacilli</taxon>
        <taxon>Bacillales</taxon>
        <taxon>Bacillaceae</taxon>
        <taxon>Metabacillus</taxon>
    </lineage>
</organism>
<proteinExistence type="inferred from homology"/>
<gene>
    <name evidence="9" type="ORF">A6K24_16135</name>
</gene>
<evidence type="ECO:0000256" key="5">
    <source>
        <dbReference type="ARBA" id="ARBA00022692"/>
    </source>
</evidence>
<dbReference type="STRING" id="152268.A6K24_16135"/>
<reference evidence="10" key="1">
    <citation type="submission" date="2016-04" db="EMBL/GenBank/DDBJ databases">
        <authorList>
            <person name="Lyu Z."/>
            <person name="Lyu W."/>
        </authorList>
    </citation>
    <scope>NUCLEOTIDE SEQUENCE [LARGE SCALE GENOMIC DNA]</scope>
    <source>
        <strain evidence="10">C44</strain>
    </source>
</reference>
<feature type="transmembrane region" description="Helical" evidence="8">
    <location>
        <begin position="305"/>
        <end position="323"/>
    </location>
</feature>
<dbReference type="OrthoDB" id="2380240at2"/>
<feature type="transmembrane region" description="Helical" evidence="8">
    <location>
        <begin position="335"/>
        <end position="357"/>
    </location>
</feature>
<dbReference type="GO" id="GO:0016020">
    <property type="term" value="C:membrane"/>
    <property type="evidence" value="ECO:0007669"/>
    <property type="project" value="UniProtKB-SubCell"/>
</dbReference>
<evidence type="ECO:0000256" key="4">
    <source>
        <dbReference type="ARBA" id="ARBA00022544"/>
    </source>
</evidence>
<evidence type="ECO:0000313" key="10">
    <source>
        <dbReference type="Proteomes" id="UP000078534"/>
    </source>
</evidence>
<comment type="similarity">
    <text evidence="2">Belongs to the amino acid-polyamine-organocation (APC) superfamily. Spore germination protein (SGP) (TC 2.A.3.9) family.</text>
</comment>
<keyword evidence="3" id="KW-0813">Transport</keyword>
<evidence type="ECO:0008006" key="11">
    <source>
        <dbReference type="Google" id="ProtNLM"/>
    </source>
</evidence>
<accession>A0A179T5P7</accession>
<evidence type="ECO:0000256" key="3">
    <source>
        <dbReference type="ARBA" id="ARBA00022448"/>
    </source>
</evidence>
<sequence length="370" mass="43066">MTVKVEKQFQVSSFFTFFLIHSSQTGVGILNFQNQVTKGAEQDAWISLLLTGVTTHIILYIIFKLLDEENNDLVAVHQYCFGKKMGNILSVFAMVYFWLASLTVFRAYIEVIQIWVYPTIKTWQLCLVFGLLLFYLISSGFRTLTGFSFWGVVLPSFLFILIYFPMKHMNYIYLLPAFSHSLGELFLSSKAFSLLFLGFEWILMYYPFIKDSNSKTISKWAYLGNLYTIIVYLIVTLISFLYFNQEVLQQLPWATLMMVKIVKFSFLERFEYVFIFIWLLVVISPICISLWACTRIVKRAFSMPPKATLQLLLIVIMIASISFKEFNSIDQLINLTANVGIGFVYVYLPLLLFIKLIKNNFIKNKSFFRG</sequence>
<evidence type="ECO:0000256" key="6">
    <source>
        <dbReference type="ARBA" id="ARBA00022989"/>
    </source>
</evidence>
<evidence type="ECO:0000313" key="9">
    <source>
        <dbReference type="EMBL" id="OAS88578.1"/>
    </source>
</evidence>
<dbReference type="NCBIfam" id="TIGR00912">
    <property type="entry name" value="2A0309"/>
    <property type="match status" value="1"/>
</dbReference>
<keyword evidence="5 8" id="KW-0812">Transmembrane</keyword>
<dbReference type="Pfam" id="PF03845">
    <property type="entry name" value="Spore_permease"/>
    <property type="match status" value="1"/>
</dbReference>
<keyword evidence="4" id="KW-0309">Germination</keyword>
<feature type="transmembrane region" description="Helical" evidence="8">
    <location>
        <begin position="87"/>
        <end position="109"/>
    </location>
</feature>
<dbReference type="PANTHER" id="PTHR34975:SF2">
    <property type="entry name" value="SPORE GERMINATION PROTEIN A2"/>
    <property type="match status" value="1"/>
</dbReference>
<feature type="transmembrane region" description="Helical" evidence="8">
    <location>
        <begin position="115"/>
        <end position="137"/>
    </location>
</feature>
<comment type="subcellular location">
    <subcellularLocation>
        <location evidence="1">Membrane</location>
        <topology evidence="1">Multi-pass membrane protein</topology>
    </subcellularLocation>
</comment>
<protein>
    <recommendedName>
        <fullName evidence="11">GerAB/ArcD/ProY family transporter</fullName>
    </recommendedName>
</protein>
<dbReference type="AlphaFoldDB" id="A0A179T5P7"/>
<evidence type="ECO:0000256" key="8">
    <source>
        <dbReference type="SAM" id="Phobius"/>
    </source>
</evidence>
<feature type="transmembrane region" description="Helical" evidence="8">
    <location>
        <begin position="220"/>
        <end position="243"/>
    </location>
</feature>
<feature type="transmembrane region" description="Helical" evidence="8">
    <location>
        <begin position="12"/>
        <end position="32"/>
    </location>
</feature>
<dbReference type="RefSeq" id="WP_066327527.1">
    <property type="nucleotide sequence ID" value="NZ_LWSG01000003.1"/>
</dbReference>
<feature type="transmembrane region" description="Helical" evidence="8">
    <location>
        <begin position="144"/>
        <end position="165"/>
    </location>
</feature>